<dbReference type="Gene3D" id="2.40.30.60">
    <property type="entry name" value="RimM"/>
    <property type="match status" value="1"/>
</dbReference>
<dbReference type="AlphaFoldDB" id="A0A8J6QWR1"/>
<keyword evidence="9" id="KW-1185">Reference proteome</keyword>
<dbReference type="InterPro" id="IPR011033">
    <property type="entry name" value="PRC_barrel-like_sf"/>
</dbReference>
<dbReference type="Pfam" id="PF24986">
    <property type="entry name" value="PRC_RimM"/>
    <property type="match status" value="1"/>
</dbReference>
<dbReference type="GO" id="GO:0042274">
    <property type="term" value="P:ribosomal small subunit biogenesis"/>
    <property type="evidence" value="ECO:0007669"/>
    <property type="project" value="UniProtKB-UniRule"/>
</dbReference>
<dbReference type="HAMAP" id="MF_00014">
    <property type="entry name" value="Ribosome_mat_RimM"/>
    <property type="match status" value="1"/>
</dbReference>
<dbReference type="InterPro" id="IPR036976">
    <property type="entry name" value="RimM_N_sf"/>
</dbReference>
<evidence type="ECO:0000256" key="5">
    <source>
        <dbReference type="HAMAP-Rule" id="MF_00014"/>
    </source>
</evidence>
<proteinExistence type="inferred from homology"/>
<comment type="subunit">
    <text evidence="5">Binds ribosomal protein uS19.</text>
</comment>
<gene>
    <name evidence="5 8" type="primary">rimM</name>
    <name evidence="8" type="ORF">ICT70_05700</name>
</gene>
<dbReference type="InterPro" id="IPR056792">
    <property type="entry name" value="PRC_RimM"/>
</dbReference>
<dbReference type="SUPFAM" id="SSF50447">
    <property type="entry name" value="Translation proteins"/>
    <property type="match status" value="1"/>
</dbReference>
<dbReference type="EMBL" id="JACWUN010000005">
    <property type="protein sequence ID" value="MBD1400161.1"/>
    <property type="molecule type" value="Genomic_DNA"/>
</dbReference>
<comment type="domain">
    <text evidence="5">The PRC barrel domain binds ribosomal protein uS19.</text>
</comment>
<evidence type="ECO:0000259" key="7">
    <source>
        <dbReference type="Pfam" id="PF24986"/>
    </source>
</evidence>
<protein>
    <recommendedName>
        <fullName evidence="5">Ribosome maturation factor RimM</fullName>
    </recommendedName>
</protein>
<dbReference type="PANTHER" id="PTHR33692">
    <property type="entry name" value="RIBOSOME MATURATION FACTOR RIMM"/>
    <property type="match status" value="1"/>
</dbReference>
<dbReference type="Proteomes" id="UP000632828">
    <property type="component" value="Unassembled WGS sequence"/>
</dbReference>
<dbReference type="InterPro" id="IPR011961">
    <property type="entry name" value="RimM"/>
</dbReference>
<evidence type="ECO:0000313" key="9">
    <source>
        <dbReference type="Proteomes" id="UP000632828"/>
    </source>
</evidence>
<dbReference type="Gene3D" id="2.30.30.240">
    <property type="entry name" value="PRC-barrel domain"/>
    <property type="match status" value="1"/>
</dbReference>
<dbReference type="InterPro" id="IPR009000">
    <property type="entry name" value="Transl_B-barrel_sf"/>
</dbReference>
<dbReference type="SUPFAM" id="SSF50346">
    <property type="entry name" value="PRC-barrel domain"/>
    <property type="match status" value="1"/>
</dbReference>
<comment type="subcellular location">
    <subcellularLocation>
        <location evidence="5">Cytoplasm</location>
    </subcellularLocation>
</comment>
<evidence type="ECO:0000256" key="1">
    <source>
        <dbReference type="ARBA" id="ARBA00022490"/>
    </source>
</evidence>
<sequence>MLTGSGHQQGDYAALIHVADVVGTHGLRGDLKVRCHSGDPDVLLALAEIALETPGHGLVVAQVIRQTPHKGVVLLRLKGYEAIALAEPLVGSKVKIPESALPELDEDEYYWDELVGLQVIDRHYGDLGRLVRMFTTAAHDTYVVEGGYGEVLIPAVKEFIVEIDLKQNSIEVDLPAGLVPEPE</sequence>
<dbReference type="RefSeq" id="WP_191154437.1">
    <property type="nucleotide sequence ID" value="NZ_JACWUN010000005.1"/>
</dbReference>
<comment type="function">
    <text evidence="5">An accessory protein needed during the final step in the assembly of 30S ribosomal subunit, possibly for assembly of the head region. Essential for efficient processing of 16S rRNA. May be needed both before and after RbfA during the maturation of 16S rRNA. It has affinity for free ribosomal 30S subunits but not for 70S ribosomes.</text>
</comment>
<name>A0A8J6QWR1_9BACT</name>
<feature type="domain" description="Ribosome maturation factor RimM PRC barrel" evidence="7">
    <location>
        <begin position="111"/>
        <end position="178"/>
    </location>
</feature>
<dbReference type="GO" id="GO:0006364">
    <property type="term" value="P:rRNA processing"/>
    <property type="evidence" value="ECO:0007669"/>
    <property type="project" value="UniProtKB-UniRule"/>
</dbReference>
<keyword evidence="2 5" id="KW-0690">Ribosome biogenesis</keyword>
<feature type="domain" description="RimM N-terminal" evidence="6">
    <location>
        <begin position="18"/>
        <end position="99"/>
    </location>
</feature>
<dbReference type="GO" id="GO:0043022">
    <property type="term" value="F:ribosome binding"/>
    <property type="evidence" value="ECO:0007669"/>
    <property type="project" value="InterPro"/>
</dbReference>
<organism evidence="8 9">
    <name type="scientific">Pelovirga terrestris</name>
    <dbReference type="NCBI Taxonomy" id="2771352"/>
    <lineage>
        <taxon>Bacteria</taxon>
        <taxon>Pseudomonadati</taxon>
        <taxon>Thermodesulfobacteriota</taxon>
        <taxon>Desulfuromonadia</taxon>
        <taxon>Geobacterales</taxon>
        <taxon>Geobacteraceae</taxon>
        <taxon>Pelovirga</taxon>
    </lineage>
</organism>
<evidence type="ECO:0000313" key="8">
    <source>
        <dbReference type="EMBL" id="MBD1400161.1"/>
    </source>
</evidence>
<accession>A0A8J6QWR1</accession>
<dbReference type="PANTHER" id="PTHR33692:SF1">
    <property type="entry name" value="RIBOSOME MATURATION FACTOR RIMM"/>
    <property type="match status" value="1"/>
</dbReference>
<reference evidence="8" key="1">
    <citation type="submission" date="2020-09" db="EMBL/GenBank/DDBJ databases">
        <title>Pelobacter alkaliphilus sp. nov., a novel anaerobic arsenate-reducing bacterium from terrestrial mud volcano.</title>
        <authorList>
            <person name="Khomyakova M.A."/>
            <person name="Merkel A.Y."/>
            <person name="Slobodkin A.I."/>
        </authorList>
    </citation>
    <scope>NUCLEOTIDE SEQUENCE</scope>
    <source>
        <strain evidence="8">M08fum</strain>
    </source>
</reference>
<keyword evidence="3 5" id="KW-0698">rRNA processing</keyword>
<comment type="similarity">
    <text evidence="5">Belongs to the RimM family.</text>
</comment>
<dbReference type="GO" id="GO:0005737">
    <property type="term" value="C:cytoplasm"/>
    <property type="evidence" value="ECO:0007669"/>
    <property type="project" value="UniProtKB-SubCell"/>
</dbReference>
<evidence type="ECO:0000259" key="6">
    <source>
        <dbReference type="Pfam" id="PF01782"/>
    </source>
</evidence>
<evidence type="ECO:0000256" key="4">
    <source>
        <dbReference type="ARBA" id="ARBA00023186"/>
    </source>
</evidence>
<dbReference type="GO" id="GO:0005840">
    <property type="term" value="C:ribosome"/>
    <property type="evidence" value="ECO:0007669"/>
    <property type="project" value="InterPro"/>
</dbReference>
<dbReference type="InterPro" id="IPR002676">
    <property type="entry name" value="RimM_N"/>
</dbReference>
<comment type="caution">
    <text evidence="8">The sequence shown here is derived from an EMBL/GenBank/DDBJ whole genome shotgun (WGS) entry which is preliminary data.</text>
</comment>
<dbReference type="NCBIfam" id="TIGR02273">
    <property type="entry name" value="16S_RimM"/>
    <property type="match status" value="1"/>
</dbReference>
<evidence type="ECO:0000256" key="2">
    <source>
        <dbReference type="ARBA" id="ARBA00022517"/>
    </source>
</evidence>
<dbReference type="Pfam" id="PF01782">
    <property type="entry name" value="RimM"/>
    <property type="match status" value="1"/>
</dbReference>
<evidence type="ECO:0000256" key="3">
    <source>
        <dbReference type="ARBA" id="ARBA00022552"/>
    </source>
</evidence>
<keyword evidence="4 5" id="KW-0143">Chaperone</keyword>
<keyword evidence="1 5" id="KW-0963">Cytoplasm</keyword>